<keyword evidence="1" id="KW-1133">Transmembrane helix</keyword>
<sequence length="193" mass="20586">MMIVQNYGISSWRDARMAPWHLLLVLGASAVFAVAGWLLGRLGPDERPSGDESPRPTTRLLPAVVVASGLISLGTLLWAPAVVAVPVVISVLIVAVLGTMLGSVSGAVNDQGFTVRLGWLGQPRWRFPLSGLERAWAEQRRPARVGGWGFRGLPGDVTVMLRGGDCWWCGTRAARSSRSASTTRNAAPGCSTR</sequence>
<reference evidence="2 3" key="1">
    <citation type="submission" date="2019-02" db="EMBL/GenBank/DDBJ databases">
        <title>Genomic Encyclopedia of Type Strains, Phase IV (KMG-IV): sequencing the most valuable type-strain genomes for metagenomic binning, comparative biology and taxonomic classification.</title>
        <authorList>
            <person name="Goeker M."/>
        </authorList>
    </citation>
    <scope>NUCLEOTIDE SEQUENCE [LARGE SCALE GENOMIC DNA]</scope>
    <source>
        <strain evidence="2 3">DSM 101727</strain>
    </source>
</reference>
<dbReference type="RefSeq" id="WP_130345741.1">
    <property type="nucleotide sequence ID" value="NZ_SGWQ01000006.1"/>
</dbReference>
<keyword evidence="1" id="KW-0472">Membrane</keyword>
<dbReference type="Proteomes" id="UP000294257">
    <property type="component" value="Unassembled WGS sequence"/>
</dbReference>
<keyword evidence="3" id="KW-1185">Reference proteome</keyword>
<gene>
    <name evidence="2" type="ORF">EV193_106402</name>
</gene>
<evidence type="ECO:0000256" key="1">
    <source>
        <dbReference type="SAM" id="Phobius"/>
    </source>
</evidence>
<name>A0A4Q7KLN5_9PSEU</name>
<dbReference type="EMBL" id="SGWQ01000006">
    <property type="protein sequence ID" value="RZS37164.1"/>
    <property type="molecule type" value="Genomic_DNA"/>
</dbReference>
<accession>A0A4Q7KLN5</accession>
<feature type="transmembrane region" description="Helical" evidence="1">
    <location>
        <begin position="20"/>
        <end position="39"/>
    </location>
</feature>
<feature type="transmembrane region" description="Helical" evidence="1">
    <location>
        <begin position="87"/>
        <end position="108"/>
    </location>
</feature>
<comment type="caution">
    <text evidence="2">The sequence shown here is derived from an EMBL/GenBank/DDBJ whole genome shotgun (WGS) entry which is preliminary data.</text>
</comment>
<dbReference type="AlphaFoldDB" id="A0A4Q7KLN5"/>
<evidence type="ECO:0000313" key="3">
    <source>
        <dbReference type="Proteomes" id="UP000294257"/>
    </source>
</evidence>
<proteinExistence type="predicted"/>
<protein>
    <submittedName>
        <fullName evidence="2">Uncharacterized protein</fullName>
    </submittedName>
</protein>
<organism evidence="2 3">
    <name type="scientific">Herbihabitans rhizosphaerae</name>
    <dbReference type="NCBI Taxonomy" id="1872711"/>
    <lineage>
        <taxon>Bacteria</taxon>
        <taxon>Bacillati</taxon>
        <taxon>Actinomycetota</taxon>
        <taxon>Actinomycetes</taxon>
        <taxon>Pseudonocardiales</taxon>
        <taxon>Pseudonocardiaceae</taxon>
        <taxon>Herbihabitans</taxon>
    </lineage>
</organism>
<feature type="transmembrane region" description="Helical" evidence="1">
    <location>
        <begin position="60"/>
        <end position="81"/>
    </location>
</feature>
<evidence type="ECO:0000313" key="2">
    <source>
        <dbReference type="EMBL" id="RZS37164.1"/>
    </source>
</evidence>
<dbReference type="OrthoDB" id="4303577at2"/>
<keyword evidence="1" id="KW-0812">Transmembrane</keyword>